<feature type="binding site" evidence="10">
    <location>
        <position position="86"/>
    </location>
    <ligand>
        <name>NAD(+)</name>
        <dbReference type="ChEBI" id="CHEBI:57540"/>
    </ligand>
</feature>
<feature type="active site" description="Nucleophile" evidence="8">
    <location>
        <position position="258"/>
    </location>
</feature>
<evidence type="ECO:0000256" key="4">
    <source>
        <dbReference type="ARBA" id="ARBA00023002"/>
    </source>
</evidence>
<proteinExistence type="inferred from homology"/>
<comment type="caution">
    <text evidence="12">The sequence shown here is derived from an EMBL/GenBank/DDBJ whole genome shotgun (WGS) entry which is preliminary data.</text>
</comment>
<dbReference type="SMART" id="SM00984">
    <property type="entry name" value="UDPG_MGDP_dh_C"/>
    <property type="match status" value="1"/>
</dbReference>
<feature type="binding site" evidence="9">
    <location>
        <position position="202"/>
    </location>
    <ligand>
        <name>substrate</name>
    </ligand>
</feature>
<dbReference type="SUPFAM" id="SSF52413">
    <property type="entry name" value="UDP-glucose/GDP-mannose dehydrogenase C-terminal domain"/>
    <property type="match status" value="1"/>
</dbReference>
<dbReference type="Pfam" id="PF03720">
    <property type="entry name" value="UDPG_MGDP_dh_C"/>
    <property type="match status" value="1"/>
</dbReference>
<name>A0A928Y5N5_UNCKA</name>
<dbReference type="GO" id="GO:0051287">
    <property type="term" value="F:NAD binding"/>
    <property type="evidence" value="ECO:0007669"/>
    <property type="project" value="InterPro"/>
</dbReference>
<evidence type="ECO:0000256" key="9">
    <source>
        <dbReference type="PIRSR" id="PIRSR500134-2"/>
    </source>
</evidence>
<evidence type="ECO:0000256" key="10">
    <source>
        <dbReference type="PIRSR" id="PIRSR500134-3"/>
    </source>
</evidence>
<comment type="similarity">
    <text evidence="2 7">Belongs to the UDP-glucose/GDP-mannose dehydrogenase family.</text>
</comment>
<dbReference type="InterPro" id="IPR014027">
    <property type="entry name" value="UDP-Glc/GDP-Man_DH_C"/>
</dbReference>
<keyword evidence="5 7" id="KW-0520">NAD</keyword>
<feature type="binding site" evidence="10">
    <location>
        <position position="325"/>
    </location>
    <ligand>
        <name>NAD(+)</name>
        <dbReference type="ChEBI" id="CHEBI:57540"/>
    </ligand>
</feature>
<dbReference type="InterPro" id="IPR001732">
    <property type="entry name" value="UDP-Glc/GDP-Man_DH_N"/>
</dbReference>
<feature type="binding site" evidence="10">
    <location>
        <position position="261"/>
    </location>
    <ligand>
        <name>NAD(+)</name>
        <dbReference type="ChEBI" id="CHEBI:57540"/>
    </ligand>
</feature>
<evidence type="ECO:0000256" key="6">
    <source>
        <dbReference type="ARBA" id="ARBA00047473"/>
    </source>
</evidence>
<dbReference type="InterPro" id="IPR008927">
    <property type="entry name" value="6-PGluconate_DH-like_C_sf"/>
</dbReference>
<dbReference type="PANTHER" id="PTHR43750">
    <property type="entry name" value="UDP-GLUCOSE 6-DEHYDROGENASE TUAD"/>
    <property type="match status" value="1"/>
</dbReference>
<dbReference type="InterPro" id="IPR036220">
    <property type="entry name" value="UDP-Glc/GDP-Man_DH_C_sf"/>
</dbReference>
<dbReference type="EMBL" id="JABTTY010000001">
    <property type="protein sequence ID" value="MBE7525308.1"/>
    <property type="molecule type" value="Genomic_DNA"/>
</dbReference>
<organism evidence="12 13">
    <name type="scientific">candidate division WWE3 bacterium</name>
    <dbReference type="NCBI Taxonomy" id="2053526"/>
    <lineage>
        <taxon>Bacteria</taxon>
        <taxon>Katanobacteria</taxon>
    </lineage>
</organism>
<feature type="binding site" evidence="10">
    <location>
        <position position="153"/>
    </location>
    <ligand>
        <name>NAD(+)</name>
        <dbReference type="ChEBI" id="CHEBI:57540"/>
    </ligand>
</feature>
<evidence type="ECO:0000256" key="2">
    <source>
        <dbReference type="ARBA" id="ARBA00006601"/>
    </source>
</evidence>
<feature type="binding site" evidence="9">
    <location>
        <position position="318"/>
    </location>
    <ligand>
        <name>substrate</name>
    </ligand>
</feature>
<dbReference type="NCBIfam" id="TIGR03026">
    <property type="entry name" value="NDP-sugDHase"/>
    <property type="match status" value="1"/>
</dbReference>
<dbReference type="PIRSF" id="PIRSF000124">
    <property type="entry name" value="UDPglc_GDPman_dh"/>
    <property type="match status" value="1"/>
</dbReference>
<protein>
    <recommendedName>
        <fullName evidence="3 7">UDP-glucose 6-dehydrogenase</fullName>
        <ecNumber evidence="3 7">1.1.1.22</ecNumber>
    </recommendedName>
</protein>
<gene>
    <name evidence="12" type="ORF">HS096_02895</name>
</gene>
<dbReference type="Gene3D" id="1.20.5.100">
    <property type="entry name" value="Cytochrome c1, transmembrane anchor, C-terminal"/>
    <property type="match status" value="1"/>
</dbReference>
<keyword evidence="4 7" id="KW-0560">Oxidoreductase</keyword>
<evidence type="ECO:0000256" key="1">
    <source>
        <dbReference type="ARBA" id="ARBA00004701"/>
    </source>
</evidence>
<dbReference type="PANTHER" id="PTHR43750:SF3">
    <property type="entry name" value="UDP-GLUCOSE 6-DEHYDROGENASE TUAD"/>
    <property type="match status" value="1"/>
</dbReference>
<evidence type="ECO:0000313" key="12">
    <source>
        <dbReference type="EMBL" id="MBE7525308.1"/>
    </source>
</evidence>
<dbReference type="Proteomes" id="UP000710385">
    <property type="component" value="Unassembled WGS sequence"/>
</dbReference>
<accession>A0A928Y5N5</accession>
<evidence type="ECO:0000259" key="11">
    <source>
        <dbReference type="SMART" id="SM00984"/>
    </source>
</evidence>
<feature type="binding site" evidence="10">
    <location>
        <position position="121"/>
    </location>
    <ligand>
        <name>NAD(+)</name>
        <dbReference type="ChEBI" id="CHEBI:57540"/>
    </ligand>
</feature>
<evidence type="ECO:0000256" key="3">
    <source>
        <dbReference type="ARBA" id="ARBA00012954"/>
    </source>
</evidence>
<dbReference type="InterPro" id="IPR036291">
    <property type="entry name" value="NAD(P)-bd_dom_sf"/>
</dbReference>
<dbReference type="EC" id="1.1.1.22" evidence="3 7"/>
<feature type="binding site" evidence="9">
    <location>
        <begin position="247"/>
        <end position="251"/>
    </location>
    <ligand>
        <name>substrate</name>
    </ligand>
</feature>
<feature type="domain" description="UDP-glucose/GDP-mannose dehydrogenase C-terminal" evidence="11">
    <location>
        <begin position="311"/>
        <end position="414"/>
    </location>
</feature>
<dbReference type="Gene3D" id="3.40.50.720">
    <property type="entry name" value="NAD(P)-binding Rossmann-like Domain"/>
    <property type="match status" value="2"/>
</dbReference>
<feature type="binding site" evidence="10">
    <location>
        <position position="30"/>
    </location>
    <ligand>
        <name>NAD(+)</name>
        <dbReference type="ChEBI" id="CHEBI:57540"/>
    </ligand>
</feature>
<dbReference type="SUPFAM" id="SSF48179">
    <property type="entry name" value="6-phosphogluconate dehydrogenase C-terminal domain-like"/>
    <property type="match status" value="1"/>
</dbReference>
<dbReference type="PIRSF" id="PIRSF500134">
    <property type="entry name" value="UDPglc_DH_bac"/>
    <property type="match status" value="1"/>
</dbReference>
<comment type="catalytic activity">
    <reaction evidence="6 7">
        <text>UDP-alpha-D-glucose + 2 NAD(+) + H2O = UDP-alpha-D-glucuronate + 2 NADH + 3 H(+)</text>
        <dbReference type="Rhea" id="RHEA:23596"/>
        <dbReference type="ChEBI" id="CHEBI:15377"/>
        <dbReference type="ChEBI" id="CHEBI:15378"/>
        <dbReference type="ChEBI" id="CHEBI:57540"/>
        <dbReference type="ChEBI" id="CHEBI:57945"/>
        <dbReference type="ChEBI" id="CHEBI:58052"/>
        <dbReference type="ChEBI" id="CHEBI:58885"/>
        <dbReference type="EC" id="1.1.1.22"/>
    </reaction>
</comment>
<dbReference type="GO" id="GO:0003979">
    <property type="term" value="F:UDP-glucose 6-dehydrogenase activity"/>
    <property type="evidence" value="ECO:0007669"/>
    <property type="project" value="UniProtKB-EC"/>
</dbReference>
<dbReference type="Pfam" id="PF00984">
    <property type="entry name" value="UDPG_MGDP_dh"/>
    <property type="match status" value="1"/>
</dbReference>
<dbReference type="AlphaFoldDB" id="A0A928Y5N5"/>
<feature type="binding site" evidence="9">
    <location>
        <begin position="150"/>
        <end position="153"/>
    </location>
    <ligand>
        <name>substrate</name>
    </ligand>
</feature>
<comment type="pathway">
    <text evidence="1">Nucleotide-sugar biosynthesis; UDP-alpha-D-glucuronate biosynthesis; UDP-alpha-D-glucuronate from UDP-alpha-D-glucose: step 1/1.</text>
</comment>
<evidence type="ECO:0000256" key="8">
    <source>
        <dbReference type="PIRSR" id="PIRSR500134-1"/>
    </source>
</evidence>
<dbReference type="InterPro" id="IPR014026">
    <property type="entry name" value="UDP-Glc/GDP-Man_DH_dimer"/>
</dbReference>
<dbReference type="Pfam" id="PF03721">
    <property type="entry name" value="UDPG_MGDP_dh_N"/>
    <property type="match status" value="1"/>
</dbReference>
<dbReference type="InterPro" id="IPR028357">
    <property type="entry name" value="UDPglc_DH_bac"/>
</dbReference>
<feature type="binding site" evidence="9">
    <location>
        <position position="255"/>
    </location>
    <ligand>
        <name>substrate</name>
    </ligand>
</feature>
<sequence length="436" mass="46549">MRVAVIGTGYVGLVSGACLADVGHRVTCVDAVSEKIEHLRRGKLSIFEPGLEELFVRNTEAGRLSFTTSYGQALSGADIVFVAVGTPSADDGSVDMSAFDAAVLSIAEALSGYAVVANKSTVPVGTAERAEGMIRSAYGGDFNVVSNPEFLREGHAVFDFLHPARIIVGSASARATDMMLRLYASLDGKKLVMDRRSAELTKYAANAFLAAKINFINEISHLAESVGADIDEVAKGIGSDPRIGNDFLRPGPGWGGSCFPKDVRALIRLADRHGEALPITRAAYAMNARARVRIIDRLDRAIGGCSGKRVAVFGLAFKGNTNDTRESASIDLINHLLQRGAEVRAYDPVARLPSGVLHNGYELVHAGSVYEAAEGADACILATDWEEFRAMNLPELASCMSGNCLFDARNLLDSAEAMRSGLMYLCIGKPSRHSLF</sequence>
<dbReference type="PROSITE" id="PS51257">
    <property type="entry name" value="PROKAR_LIPOPROTEIN"/>
    <property type="match status" value="1"/>
</dbReference>
<reference evidence="12" key="1">
    <citation type="submission" date="2020-05" db="EMBL/GenBank/DDBJ databases">
        <title>High-Quality Genomes of Partial-Nitritation/Anammox System by Hierarchical Clustering Based Hybrid Assembly.</title>
        <authorList>
            <person name="Liu L."/>
            <person name="Wang Y."/>
            <person name="Che Y."/>
            <person name="Chen Y."/>
            <person name="Xia Y."/>
            <person name="Luo R."/>
            <person name="Cheng S.H."/>
            <person name="Zheng C."/>
            <person name="Zhang T."/>
        </authorList>
    </citation>
    <scope>NUCLEOTIDE SEQUENCE</scope>
    <source>
        <strain evidence="12">H1_PAT1</strain>
    </source>
</reference>
<evidence type="ECO:0000256" key="7">
    <source>
        <dbReference type="PIRNR" id="PIRNR000124"/>
    </source>
</evidence>
<evidence type="ECO:0000256" key="5">
    <source>
        <dbReference type="ARBA" id="ARBA00023027"/>
    </source>
</evidence>
<feature type="binding site" evidence="10">
    <location>
        <position position="35"/>
    </location>
    <ligand>
        <name>NAD(+)</name>
        <dbReference type="ChEBI" id="CHEBI:57540"/>
    </ligand>
</feature>
<evidence type="ECO:0000313" key="13">
    <source>
        <dbReference type="Proteomes" id="UP000710385"/>
    </source>
</evidence>
<dbReference type="GO" id="GO:0000271">
    <property type="term" value="P:polysaccharide biosynthetic process"/>
    <property type="evidence" value="ECO:0007669"/>
    <property type="project" value="InterPro"/>
</dbReference>
<dbReference type="InterPro" id="IPR017476">
    <property type="entry name" value="UDP-Glc/GDP-Man"/>
</dbReference>
<dbReference type="SUPFAM" id="SSF51735">
    <property type="entry name" value="NAD(P)-binding Rossmann-fold domains"/>
    <property type="match status" value="1"/>
</dbReference>